<proteinExistence type="predicted"/>
<evidence type="ECO:0008006" key="5">
    <source>
        <dbReference type="Google" id="ProtNLM"/>
    </source>
</evidence>
<evidence type="ECO:0000313" key="3">
    <source>
        <dbReference type="EMBL" id="MFG6413733.1"/>
    </source>
</evidence>
<dbReference type="Proteomes" id="UP001606300">
    <property type="component" value="Unassembled WGS sequence"/>
</dbReference>
<evidence type="ECO:0000256" key="1">
    <source>
        <dbReference type="SAM" id="MobiDB-lite"/>
    </source>
</evidence>
<keyword evidence="2" id="KW-0812">Transmembrane</keyword>
<keyword evidence="2" id="KW-1133">Transmembrane helix</keyword>
<gene>
    <name evidence="3" type="ORF">ACG02S_07455</name>
</gene>
<comment type="caution">
    <text evidence="3">The sequence shown here is derived from an EMBL/GenBank/DDBJ whole genome shotgun (WGS) entry which is preliminary data.</text>
</comment>
<feature type="region of interest" description="Disordered" evidence="1">
    <location>
        <begin position="48"/>
        <end position="77"/>
    </location>
</feature>
<protein>
    <recommendedName>
        <fullName evidence="5">Nitrogen fixation protein FixH</fullName>
    </recommendedName>
</protein>
<sequence>MSPQATKTSPWREPMVWMIVAAPVASIVMGIATVVLAMRFPDPPLSTLPEAGAPAEQALPAMQGRNHAATGAPGATR</sequence>
<keyword evidence="2" id="KW-0472">Membrane</keyword>
<accession>A0ABW7EM15</accession>
<organism evidence="3 4">
    <name type="scientific">Pelomonas dachongensis</name>
    <dbReference type="NCBI Taxonomy" id="3299029"/>
    <lineage>
        <taxon>Bacteria</taxon>
        <taxon>Pseudomonadati</taxon>
        <taxon>Pseudomonadota</taxon>
        <taxon>Betaproteobacteria</taxon>
        <taxon>Burkholderiales</taxon>
        <taxon>Sphaerotilaceae</taxon>
        <taxon>Roseateles</taxon>
    </lineage>
</organism>
<evidence type="ECO:0000313" key="4">
    <source>
        <dbReference type="Proteomes" id="UP001606300"/>
    </source>
</evidence>
<name>A0ABW7EM15_9BURK</name>
<dbReference type="RefSeq" id="WP_394469809.1">
    <property type="nucleotide sequence ID" value="NZ_JBIGHY010000002.1"/>
</dbReference>
<reference evidence="3 4" key="1">
    <citation type="submission" date="2024-09" db="EMBL/GenBank/DDBJ databases">
        <title>Novel species of the genus Pelomonas and Roseateles isolated from streams.</title>
        <authorList>
            <person name="Lu H."/>
        </authorList>
    </citation>
    <scope>NUCLEOTIDE SEQUENCE [LARGE SCALE GENOMIC DNA]</scope>
    <source>
        <strain evidence="3 4">DC23W</strain>
    </source>
</reference>
<evidence type="ECO:0000256" key="2">
    <source>
        <dbReference type="SAM" id="Phobius"/>
    </source>
</evidence>
<keyword evidence="4" id="KW-1185">Reference proteome</keyword>
<dbReference type="EMBL" id="JBIGHY010000002">
    <property type="protein sequence ID" value="MFG6413733.1"/>
    <property type="molecule type" value="Genomic_DNA"/>
</dbReference>
<feature type="transmembrane region" description="Helical" evidence="2">
    <location>
        <begin position="15"/>
        <end position="38"/>
    </location>
</feature>